<dbReference type="RefSeq" id="WP_110466806.1">
    <property type="nucleotide sequence ID" value="NZ_JAMOFZ010000029.1"/>
</dbReference>
<comment type="caution">
    <text evidence="2">The sequence shown here is derived from an EMBL/GenBank/DDBJ whole genome shotgun (WGS) entry which is preliminary data.</text>
</comment>
<dbReference type="EMBL" id="QJTC01000029">
    <property type="protein sequence ID" value="PYE74206.1"/>
    <property type="molecule type" value="Genomic_DNA"/>
</dbReference>
<evidence type="ECO:0000256" key="1">
    <source>
        <dbReference type="SAM" id="MobiDB-lite"/>
    </source>
</evidence>
<accession>A0A318SEC9</accession>
<dbReference type="Proteomes" id="UP000247540">
    <property type="component" value="Unassembled WGS sequence"/>
</dbReference>
<feature type="region of interest" description="Disordered" evidence="1">
    <location>
        <begin position="1"/>
        <end position="107"/>
    </location>
</feature>
<feature type="compositionally biased region" description="Basic and acidic residues" evidence="1">
    <location>
        <begin position="89"/>
        <end position="107"/>
    </location>
</feature>
<dbReference type="OrthoDB" id="8852824at2"/>
<evidence type="ECO:0000313" key="3">
    <source>
        <dbReference type="Proteomes" id="UP000247540"/>
    </source>
</evidence>
<feature type="compositionally biased region" description="Basic and acidic residues" evidence="1">
    <location>
        <begin position="1"/>
        <end position="14"/>
    </location>
</feature>
<dbReference type="AlphaFoldDB" id="A0A318SEC9"/>
<proteinExistence type="predicted"/>
<organism evidence="2 3">
    <name type="scientific">Xylophilus ampelinus</name>
    <dbReference type="NCBI Taxonomy" id="54067"/>
    <lineage>
        <taxon>Bacteria</taxon>
        <taxon>Pseudomonadati</taxon>
        <taxon>Pseudomonadota</taxon>
        <taxon>Betaproteobacteria</taxon>
        <taxon>Burkholderiales</taxon>
        <taxon>Xylophilus</taxon>
    </lineage>
</organism>
<sequence>MKDTMTTKSQREPVVDPDGVPADNRTSADARGDTHAKQSGSARMPHERDESADNQQLQEASNKKMGDQAYADATGPQEDTDKGPMMGKVYREGVKPGADDPDHRDSK</sequence>
<keyword evidence="3" id="KW-1185">Reference proteome</keyword>
<feature type="compositionally biased region" description="Basic and acidic residues" evidence="1">
    <location>
        <begin position="26"/>
        <end position="36"/>
    </location>
</feature>
<name>A0A318SEC9_9BURK</name>
<protein>
    <submittedName>
        <fullName evidence="2">Uncharacterized protein</fullName>
    </submittedName>
</protein>
<evidence type="ECO:0000313" key="2">
    <source>
        <dbReference type="EMBL" id="PYE74206.1"/>
    </source>
</evidence>
<reference evidence="2 3" key="1">
    <citation type="submission" date="2018-06" db="EMBL/GenBank/DDBJ databases">
        <title>Genomic Encyclopedia of Type Strains, Phase III (KMG-III): the genomes of soil and plant-associated and newly described type strains.</title>
        <authorList>
            <person name="Whitman W."/>
        </authorList>
    </citation>
    <scope>NUCLEOTIDE SEQUENCE [LARGE SCALE GENOMIC DNA]</scope>
    <source>
        <strain evidence="2 3">CECT 7646</strain>
    </source>
</reference>
<gene>
    <name evidence="2" type="ORF">DFQ15_12932</name>
</gene>